<dbReference type="EMBL" id="JAUHHC010000001">
    <property type="protein sequence ID" value="MDN3919330.1"/>
    <property type="molecule type" value="Genomic_DNA"/>
</dbReference>
<feature type="transmembrane region" description="Helical" evidence="8">
    <location>
        <begin position="79"/>
        <end position="101"/>
    </location>
</feature>
<evidence type="ECO:0000256" key="3">
    <source>
        <dbReference type="ARBA" id="ARBA00022448"/>
    </source>
</evidence>
<protein>
    <submittedName>
        <fullName evidence="9">AI-2E family transporter</fullName>
    </submittedName>
</protein>
<feature type="transmembrane region" description="Helical" evidence="8">
    <location>
        <begin position="48"/>
        <end position="67"/>
    </location>
</feature>
<keyword evidence="4" id="KW-1003">Cell membrane</keyword>
<dbReference type="Pfam" id="PF01594">
    <property type="entry name" value="AI-2E_transport"/>
    <property type="match status" value="1"/>
</dbReference>
<keyword evidence="7 8" id="KW-0472">Membrane</keyword>
<evidence type="ECO:0000313" key="9">
    <source>
        <dbReference type="EMBL" id="MDN3919330.1"/>
    </source>
</evidence>
<sequence>MNEHSAYRPNLELETRLSKRLLDVLIRAGLLVVLVTLCYRIFSPFIALMSWALVLAVTLYPAQQWLARRLGGRSGLSSTLLVLLIVVVLVLPTAVLMSSVADSVHLLLAELQQNTLQIPPPHASVAGWPLVGDKLYALWELAHNDLPAAIASLQPKIGNLAKTALALVAGVAGAVLSFLASVIIAGVFMAYGDAGERRGRSIFNRIVGGRRGDEFAQLCSATIRAVALGVVGVALIQAIVAGLVLLVAGVPFAGVLAALVLVLAIAQLPALLITLPAIAYIWWSGMHGTALAVVYTALLLLVGVIDNVLKPLLLGRGVDAPMPVILLGAIGGLAGAGILGMFVGAVLLALGYQVLIWWVDSNPDLEVVTELPPAPLQPPE</sequence>
<keyword evidence="5 8" id="KW-0812">Transmembrane</keyword>
<accession>A0ABT8DLQ1</accession>
<dbReference type="Proteomes" id="UP001228044">
    <property type="component" value="Unassembled WGS sequence"/>
</dbReference>
<evidence type="ECO:0000256" key="8">
    <source>
        <dbReference type="SAM" id="Phobius"/>
    </source>
</evidence>
<evidence type="ECO:0000313" key="10">
    <source>
        <dbReference type="Proteomes" id="UP001228044"/>
    </source>
</evidence>
<dbReference type="PANTHER" id="PTHR21716">
    <property type="entry name" value="TRANSMEMBRANE PROTEIN"/>
    <property type="match status" value="1"/>
</dbReference>
<evidence type="ECO:0000256" key="5">
    <source>
        <dbReference type="ARBA" id="ARBA00022692"/>
    </source>
</evidence>
<keyword evidence="10" id="KW-1185">Reference proteome</keyword>
<feature type="transmembrane region" description="Helical" evidence="8">
    <location>
        <begin position="325"/>
        <end position="350"/>
    </location>
</feature>
<feature type="transmembrane region" description="Helical" evidence="8">
    <location>
        <begin position="252"/>
        <end position="273"/>
    </location>
</feature>
<evidence type="ECO:0000256" key="1">
    <source>
        <dbReference type="ARBA" id="ARBA00004651"/>
    </source>
</evidence>
<feature type="transmembrane region" description="Helical" evidence="8">
    <location>
        <begin position="164"/>
        <end position="191"/>
    </location>
</feature>
<organism evidence="9 10">
    <name type="scientific">Roseateles violae</name>
    <dbReference type="NCBI Taxonomy" id="3058042"/>
    <lineage>
        <taxon>Bacteria</taxon>
        <taxon>Pseudomonadati</taxon>
        <taxon>Pseudomonadota</taxon>
        <taxon>Betaproteobacteria</taxon>
        <taxon>Burkholderiales</taxon>
        <taxon>Sphaerotilaceae</taxon>
        <taxon>Roseateles</taxon>
    </lineage>
</organism>
<reference evidence="9 10" key="1">
    <citation type="submission" date="2023-06" db="EMBL/GenBank/DDBJ databases">
        <title>Pelomonas sp. PFR6 16S ribosomal RNA gene Genome sequencing and assembly.</title>
        <authorList>
            <person name="Woo H."/>
        </authorList>
    </citation>
    <scope>NUCLEOTIDE SEQUENCE [LARGE SCALE GENOMIC DNA]</scope>
    <source>
        <strain evidence="9 10">PFR6</strain>
    </source>
</reference>
<keyword evidence="6 8" id="KW-1133">Transmembrane helix</keyword>
<feature type="transmembrane region" description="Helical" evidence="8">
    <location>
        <begin position="225"/>
        <end position="246"/>
    </location>
</feature>
<dbReference type="InterPro" id="IPR002549">
    <property type="entry name" value="AI-2E-like"/>
</dbReference>
<evidence type="ECO:0000256" key="4">
    <source>
        <dbReference type="ARBA" id="ARBA00022475"/>
    </source>
</evidence>
<feature type="transmembrane region" description="Helical" evidence="8">
    <location>
        <begin position="21"/>
        <end position="42"/>
    </location>
</feature>
<comment type="subcellular location">
    <subcellularLocation>
        <location evidence="1">Cell membrane</location>
        <topology evidence="1">Multi-pass membrane protein</topology>
    </subcellularLocation>
</comment>
<comment type="caution">
    <text evidence="9">The sequence shown here is derived from an EMBL/GenBank/DDBJ whole genome shotgun (WGS) entry which is preliminary data.</text>
</comment>
<comment type="similarity">
    <text evidence="2">Belongs to the autoinducer-2 exporter (AI-2E) (TC 2.A.86) family.</text>
</comment>
<name>A0ABT8DLQ1_9BURK</name>
<evidence type="ECO:0000256" key="7">
    <source>
        <dbReference type="ARBA" id="ARBA00023136"/>
    </source>
</evidence>
<dbReference type="RefSeq" id="WP_290357634.1">
    <property type="nucleotide sequence ID" value="NZ_JAUHHC010000001.1"/>
</dbReference>
<proteinExistence type="inferred from homology"/>
<keyword evidence="3" id="KW-0813">Transport</keyword>
<dbReference type="PANTHER" id="PTHR21716:SF67">
    <property type="entry name" value="TRANSPORT PROTEIN YDIK-RELATED"/>
    <property type="match status" value="1"/>
</dbReference>
<feature type="transmembrane region" description="Helical" evidence="8">
    <location>
        <begin position="280"/>
        <end position="305"/>
    </location>
</feature>
<gene>
    <name evidence="9" type="ORF">QWJ38_03445</name>
</gene>
<evidence type="ECO:0000256" key="6">
    <source>
        <dbReference type="ARBA" id="ARBA00022989"/>
    </source>
</evidence>
<evidence type="ECO:0000256" key="2">
    <source>
        <dbReference type="ARBA" id="ARBA00009773"/>
    </source>
</evidence>